<gene>
    <name evidence="1" type="ORF">GALL_549610</name>
</gene>
<dbReference type="EMBL" id="MLJW01008961">
    <property type="protein sequence ID" value="OIQ63496.1"/>
    <property type="molecule type" value="Genomic_DNA"/>
</dbReference>
<dbReference type="AlphaFoldDB" id="A0A1J5NZ29"/>
<organism evidence="1">
    <name type="scientific">mine drainage metagenome</name>
    <dbReference type="NCBI Taxonomy" id="410659"/>
    <lineage>
        <taxon>unclassified sequences</taxon>
        <taxon>metagenomes</taxon>
        <taxon>ecological metagenomes</taxon>
    </lineage>
</organism>
<evidence type="ECO:0000313" key="1">
    <source>
        <dbReference type="EMBL" id="OIQ63496.1"/>
    </source>
</evidence>
<dbReference type="AntiFam" id="ANF00221">
    <property type="entry name" value="Shadow ORF (opposite ureE)"/>
</dbReference>
<comment type="caution">
    <text evidence="1">The sequence shown here is derived from an EMBL/GenBank/DDBJ whole genome shotgun (WGS) entry which is preliminary data.</text>
</comment>
<accession>A0A1J5NZ29</accession>
<reference evidence="1" key="1">
    <citation type="submission" date="2016-10" db="EMBL/GenBank/DDBJ databases">
        <title>Sequence of Gallionella enrichment culture.</title>
        <authorList>
            <person name="Poehlein A."/>
            <person name="Muehling M."/>
            <person name="Daniel R."/>
        </authorList>
    </citation>
    <scope>NUCLEOTIDE SEQUENCE</scope>
</reference>
<sequence length="157" mass="17768">MAAGGIGAAFRIERRFDLDAPRAEPLHHRLDDVIATDAQAPPRDLGRQMAVAEMPADPNQVLRVVAADLRQRLRRRHDLDQPAIVEHQRVTTPQRDCVFQIEQKRESTRARHRHPPPVAIVEIEHDGIGRRLTPAMLPANLRGADHAKILECRHLRA</sequence>
<name>A0A1J5NZ29_9ZZZZ</name>
<protein>
    <submittedName>
        <fullName evidence="1">Uncharacterized protein</fullName>
    </submittedName>
</protein>
<proteinExistence type="predicted"/>